<evidence type="ECO:0000313" key="4">
    <source>
        <dbReference type="Proteomes" id="UP000216444"/>
    </source>
</evidence>
<keyword evidence="2" id="KW-0472">Membrane</keyword>
<protein>
    <recommendedName>
        <fullName evidence="5">ATP synthase subunit I</fullName>
    </recommendedName>
</protein>
<keyword evidence="4" id="KW-1185">Reference proteome</keyword>
<keyword evidence="2" id="KW-0812">Transmembrane</keyword>
<feature type="transmembrane region" description="Helical" evidence="2">
    <location>
        <begin position="79"/>
        <end position="102"/>
    </location>
</feature>
<organism evidence="3 4">
    <name type="scientific">Bifidobacterium tissieri</name>
    <dbReference type="NCBI Taxonomy" id="1630162"/>
    <lineage>
        <taxon>Bacteria</taxon>
        <taxon>Bacillati</taxon>
        <taxon>Actinomycetota</taxon>
        <taxon>Actinomycetes</taxon>
        <taxon>Bifidobacteriales</taxon>
        <taxon>Bifidobacteriaceae</taxon>
        <taxon>Bifidobacterium</taxon>
    </lineage>
</organism>
<evidence type="ECO:0000256" key="2">
    <source>
        <dbReference type="SAM" id="Phobius"/>
    </source>
</evidence>
<sequence>MTEEKNTETNAGAAAAPNSESGQESGQEGRRLFAKPRRAGEETVWDLMYRAIYQSVMFLLVFAVLSAIAGYMFSGILGVWSALVAIVAVVLLCLTNPVLVAVLSRMHLRPAAYLTWFLLGWIFKIAIVVVILMGVQHASWLNPKLCAIFMLIGAAVILGAEIHTAATSRVPYVDPPAKRDRDDDVNTEYYDD</sequence>
<evidence type="ECO:0000256" key="1">
    <source>
        <dbReference type="SAM" id="MobiDB-lite"/>
    </source>
</evidence>
<evidence type="ECO:0000313" key="3">
    <source>
        <dbReference type="EMBL" id="OZG58486.1"/>
    </source>
</evidence>
<comment type="caution">
    <text evidence="3">The sequence shown here is derived from an EMBL/GenBank/DDBJ whole genome shotgun (WGS) entry which is preliminary data.</text>
</comment>
<keyword evidence="2" id="KW-1133">Transmembrane helix</keyword>
<reference evidence="3 4" key="1">
    <citation type="journal article" date="2017" name="BMC Genomics">
        <title>Comparative genomic and phylogenomic analyses of the Bifidobacteriaceae family.</title>
        <authorList>
            <person name="Lugli G.A."/>
            <person name="Milani C."/>
            <person name="Turroni F."/>
            <person name="Duranti S."/>
            <person name="Mancabelli L."/>
            <person name="Mangifesta M."/>
            <person name="Ferrario C."/>
            <person name="Modesto M."/>
            <person name="Mattarelli P."/>
            <person name="Jiri K."/>
            <person name="van Sinderen D."/>
            <person name="Ventura M."/>
        </authorList>
    </citation>
    <scope>NUCLEOTIDE SEQUENCE [LARGE SCALE GENOMIC DNA]</scope>
    <source>
        <strain evidence="3 4">DSM 100201</strain>
    </source>
</reference>
<dbReference type="RefSeq" id="WP_094662969.1">
    <property type="nucleotide sequence ID" value="NZ_MWWV01000004.1"/>
</dbReference>
<accession>A0A261FHY8</accession>
<dbReference type="Proteomes" id="UP000216444">
    <property type="component" value="Unassembled WGS sequence"/>
</dbReference>
<feature type="transmembrane region" description="Helical" evidence="2">
    <location>
        <begin position="56"/>
        <end position="73"/>
    </location>
</feature>
<dbReference type="EMBL" id="MWWV01000004">
    <property type="protein sequence ID" value="OZG58486.1"/>
    <property type="molecule type" value="Genomic_DNA"/>
</dbReference>
<evidence type="ECO:0008006" key="5">
    <source>
        <dbReference type="Google" id="ProtNLM"/>
    </source>
</evidence>
<proteinExistence type="predicted"/>
<gene>
    <name evidence="3" type="ORF">BTIS_0855</name>
</gene>
<feature type="transmembrane region" description="Helical" evidence="2">
    <location>
        <begin position="141"/>
        <end position="160"/>
    </location>
</feature>
<feature type="transmembrane region" description="Helical" evidence="2">
    <location>
        <begin position="114"/>
        <end position="135"/>
    </location>
</feature>
<name>A0A261FHY8_9BIFI</name>
<feature type="region of interest" description="Disordered" evidence="1">
    <location>
        <begin position="1"/>
        <end position="32"/>
    </location>
</feature>
<dbReference type="AlphaFoldDB" id="A0A261FHY8"/>